<dbReference type="PANTHER" id="PTHR43259:SF1">
    <property type="entry name" value="N-ACETYLTRANSFERASE DOMAIN-CONTAINING PROTEIN"/>
    <property type="match status" value="1"/>
</dbReference>
<dbReference type="InterPro" id="IPR016181">
    <property type="entry name" value="Acyl_CoA_acyltransferase"/>
</dbReference>
<dbReference type="Pfam" id="PF00583">
    <property type="entry name" value="Acetyltransf_1"/>
    <property type="match status" value="1"/>
</dbReference>
<keyword evidence="2" id="KW-0808">Transferase</keyword>
<evidence type="ECO:0000313" key="2">
    <source>
        <dbReference type="EMBL" id="OPH46753.1"/>
    </source>
</evidence>
<proteinExistence type="predicted"/>
<comment type="caution">
    <text evidence="2">The sequence shown here is derived from an EMBL/GenBank/DDBJ whole genome shotgun (WGS) entry which is preliminary data.</text>
</comment>
<dbReference type="InterPro" id="IPR052829">
    <property type="entry name" value="N-acetyltransferase_domain"/>
</dbReference>
<dbReference type="Gene3D" id="3.40.630.30">
    <property type="match status" value="1"/>
</dbReference>
<dbReference type="InterPro" id="IPR000182">
    <property type="entry name" value="GNAT_dom"/>
</dbReference>
<dbReference type="CDD" id="cd04301">
    <property type="entry name" value="NAT_SF"/>
    <property type="match status" value="1"/>
</dbReference>
<feature type="domain" description="N-acetyltransferase" evidence="1">
    <location>
        <begin position="18"/>
        <end position="151"/>
    </location>
</feature>
<organism evidence="2 3">
    <name type="scientific">Paenibacillus ferrarius</name>
    <dbReference type="NCBI Taxonomy" id="1469647"/>
    <lineage>
        <taxon>Bacteria</taxon>
        <taxon>Bacillati</taxon>
        <taxon>Bacillota</taxon>
        <taxon>Bacilli</taxon>
        <taxon>Bacillales</taxon>
        <taxon>Paenibacillaceae</taxon>
        <taxon>Paenibacillus</taxon>
    </lineage>
</organism>
<dbReference type="PROSITE" id="PS51186">
    <property type="entry name" value="GNAT"/>
    <property type="match status" value="1"/>
</dbReference>
<keyword evidence="3" id="KW-1185">Reference proteome</keyword>
<name>A0A1V4H7Q0_9BACL</name>
<evidence type="ECO:0000259" key="1">
    <source>
        <dbReference type="PROSITE" id="PS51186"/>
    </source>
</evidence>
<dbReference type="STRING" id="1469647.BC351_14615"/>
<gene>
    <name evidence="2" type="ORF">BC351_14615</name>
</gene>
<accession>A0A1V4H7Q0</accession>
<protein>
    <submittedName>
        <fullName evidence="2">GNAT family acetyltransferase</fullName>
    </submittedName>
</protein>
<dbReference type="Proteomes" id="UP000190626">
    <property type="component" value="Unassembled WGS sequence"/>
</dbReference>
<dbReference type="SUPFAM" id="SSF55729">
    <property type="entry name" value="Acyl-CoA N-acyltransferases (Nat)"/>
    <property type="match status" value="1"/>
</dbReference>
<reference evidence="3" key="1">
    <citation type="submission" date="2016-07" db="EMBL/GenBank/DDBJ databases">
        <authorList>
            <person name="Florea S."/>
            <person name="Webb J.S."/>
            <person name="Jaromczyk J."/>
            <person name="Schardl C.L."/>
        </authorList>
    </citation>
    <scope>NUCLEOTIDE SEQUENCE [LARGE SCALE GENOMIC DNA]</scope>
    <source>
        <strain evidence="3">CY1</strain>
    </source>
</reference>
<dbReference type="AlphaFoldDB" id="A0A1V4H7Q0"/>
<dbReference type="RefSeq" id="WP_079421517.1">
    <property type="nucleotide sequence ID" value="NZ_MBTG01000073.1"/>
</dbReference>
<dbReference type="PANTHER" id="PTHR43259">
    <property type="entry name" value="SPT10P"/>
    <property type="match status" value="1"/>
</dbReference>
<sequence length="151" mass="17174">MIKLELMNSTEFQEYLNSAIKSYANSNVQSGNWNEHESTSKAIEQYAQLLPDGEKTANNKLLTIRSDGQEVGMIWLALKPNNKGFIYDIKIREDYQGRGLGKQAMQEIEKMARELGIKSMGLHVFAHNKIARGLYEKLGYQETSIVMAKEL</sequence>
<dbReference type="EMBL" id="MBTG01000073">
    <property type="protein sequence ID" value="OPH46753.1"/>
    <property type="molecule type" value="Genomic_DNA"/>
</dbReference>
<dbReference type="OrthoDB" id="65897at2"/>
<evidence type="ECO:0000313" key="3">
    <source>
        <dbReference type="Proteomes" id="UP000190626"/>
    </source>
</evidence>
<dbReference type="GO" id="GO:0016747">
    <property type="term" value="F:acyltransferase activity, transferring groups other than amino-acyl groups"/>
    <property type="evidence" value="ECO:0007669"/>
    <property type="project" value="InterPro"/>
</dbReference>